<keyword evidence="1" id="KW-0812">Transmembrane</keyword>
<dbReference type="SUPFAM" id="SSF48371">
    <property type="entry name" value="ARM repeat"/>
    <property type="match status" value="1"/>
</dbReference>
<keyword evidence="1" id="KW-1133">Transmembrane helix</keyword>
<comment type="caution">
    <text evidence="2">The sequence shown here is derived from an EMBL/GenBank/DDBJ whole genome shotgun (WGS) entry which is preliminary data.</text>
</comment>
<accession>X6NKH7</accession>
<dbReference type="InterPro" id="IPR052107">
    <property type="entry name" value="HEAT6"/>
</dbReference>
<name>X6NKH7_RETFI</name>
<reference evidence="2 3" key="1">
    <citation type="journal article" date="2013" name="Curr. Biol.">
        <title>The Genome of the Foraminiferan Reticulomyxa filosa.</title>
        <authorList>
            <person name="Glockner G."/>
            <person name="Hulsmann N."/>
            <person name="Schleicher M."/>
            <person name="Noegel A.A."/>
            <person name="Eichinger L."/>
            <person name="Gallinger C."/>
            <person name="Pawlowski J."/>
            <person name="Sierra R."/>
            <person name="Euteneuer U."/>
            <person name="Pillet L."/>
            <person name="Moustafa A."/>
            <person name="Platzer M."/>
            <person name="Groth M."/>
            <person name="Szafranski K."/>
            <person name="Schliwa M."/>
        </authorList>
    </citation>
    <scope>NUCLEOTIDE SEQUENCE [LARGE SCALE GENOMIC DNA]</scope>
</reference>
<organism evidence="2 3">
    <name type="scientific">Reticulomyxa filosa</name>
    <dbReference type="NCBI Taxonomy" id="46433"/>
    <lineage>
        <taxon>Eukaryota</taxon>
        <taxon>Sar</taxon>
        <taxon>Rhizaria</taxon>
        <taxon>Retaria</taxon>
        <taxon>Foraminifera</taxon>
        <taxon>Monothalamids</taxon>
        <taxon>Reticulomyxidae</taxon>
        <taxon>Reticulomyxa</taxon>
    </lineage>
</organism>
<protein>
    <submittedName>
        <fullName evidence="2">Uncharacterized protein</fullName>
    </submittedName>
</protein>
<dbReference type="AlphaFoldDB" id="X6NKH7"/>
<dbReference type="Proteomes" id="UP000023152">
    <property type="component" value="Unassembled WGS sequence"/>
</dbReference>
<dbReference type="EMBL" id="ASPP01007845">
    <property type="protein sequence ID" value="ETO26486.1"/>
    <property type="molecule type" value="Genomic_DNA"/>
</dbReference>
<evidence type="ECO:0000256" key="1">
    <source>
        <dbReference type="SAM" id="Phobius"/>
    </source>
</evidence>
<keyword evidence="3" id="KW-1185">Reference proteome</keyword>
<feature type="transmembrane region" description="Helical" evidence="1">
    <location>
        <begin position="122"/>
        <end position="140"/>
    </location>
</feature>
<gene>
    <name evidence="2" type="ORF">RFI_10650</name>
</gene>
<proteinExistence type="predicted"/>
<sequence length="598" mass="68647">MIAIDAKKKKKKKVLRLSDCVRIMEQWLPRLFNRYKNNKEHSGIRGKLLNILLCFKKWHWDLFSSECQQQLIQCVYDSVIGEKVPHVRAIACRVIGSLSTFLDDKQFCATSAQLLTQCLRNLLLHAYICIYIFALFVINGQESPVVGIKASLALANMCDPCNASAAAASASVHSSSPSNALWNAMNSLPPTLVPMTGSDIGVLVNASVESLSIDKDIGQYSKRKGYRRVDEPTILRVAKEFHKDWGDYECLPVRKSIELLLTKQCMDEILQICCDILTTKRLFILQQNQSRNKTVKSDNTLDITHAKRIMKSDIICQVLRIIGYIGHHMRLERNDESVDNEKKEEKENDNEPQWCRICQTISEELLINTGRPKEQWSACCTSGLILSNSQLGDLQSKQSLQKTAKLFYDLYKIVDEDDNCKTRLCAVSALMSIPTRAHYAFLFEQLFKCSFQQLWNVERLPANASGYMQHKYKTLLKQKLALFMFHLLLLCRPKDVSRDKVRHTLINHWHTAIKNLEMMHSEAEKHAHWQTDKNKQQKLETKHIKMVYNKLVLLLGSCKAFTETKTKSAPQVTQLTTELENISKSLEQVKQVKFFEND</sequence>
<dbReference type="PANTHER" id="PTHR13366">
    <property type="entry name" value="MALARIA ANTIGEN-RELATED"/>
    <property type="match status" value="1"/>
</dbReference>
<evidence type="ECO:0000313" key="2">
    <source>
        <dbReference type="EMBL" id="ETO26486.1"/>
    </source>
</evidence>
<keyword evidence="1" id="KW-0472">Membrane</keyword>
<evidence type="ECO:0000313" key="3">
    <source>
        <dbReference type="Proteomes" id="UP000023152"/>
    </source>
</evidence>
<dbReference type="InterPro" id="IPR016024">
    <property type="entry name" value="ARM-type_fold"/>
</dbReference>
<dbReference type="PANTHER" id="PTHR13366:SF0">
    <property type="entry name" value="HEAT REPEAT-CONTAINING PROTEIN 6"/>
    <property type="match status" value="1"/>
</dbReference>